<organism evidence="1 2">
    <name type="scientific">Caerostris extrusa</name>
    <name type="common">Bark spider</name>
    <name type="synonym">Caerostris bankana</name>
    <dbReference type="NCBI Taxonomy" id="172846"/>
    <lineage>
        <taxon>Eukaryota</taxon>
        <taxon>Metazoa</taxon>
        <taxon>Ecdysozoa</taxon>
        <taxon>Arthropoda</taxon>
        <taxon>Chelicerata</taxon>
        <taxon>Arachnida</taxon>
        <taxon>Araneae</taxon>
        <taxon>Araneomorphae</taxon>
        <taxon>Entelegynae</taxon>
        <taxon>Araneoidea</taxon>
        <taxon>Araneidae</taxon>
        <taxon>Caerostris</taxon>
    </lineage>
</organism>
<dbReference type="EMBL" id="BPLR01010747">
    <property type="protein sequence ID" value="GIY41733.1"/>
    <property type="molecule type" value="Genomic_DNA"/>
</dbReference>
<sequence>MAPGNGYRRWQQVVENSEVRVEGFVDMLARGIITSGDELNSMLNIVFCASLGSHLLSTTFTPDNLVELMPILCLCLGRLGMLFWSV</sequence>
<evidence type="ECO:0000313" key="1">
    <source>
        <dbReference type="EMBL" id="GIY41733.1"/>
    </source>
</evidence>
<comment type="caution">
    <text evidence="1">The sequence shown here is derived from an EMBL/GenBank/DDBJ whole genome shotgun (WGS) entry which is preliminary data.</text>
</comment>
<protein>
    <submittedName>
        <fullName evidence="1">Uncharacterized protein</fullName>
    </submittedName>
</protein>
<name>A0AAV4TCL6_CAEEX</name>
<reference evidence="1 2" key="1">
    <citation type="submission" date="2021-06" db="EMBL/GenBank/DDBJ databases">
        <title>Caerostris extrusa draft genome.</title>
        <authorList>
            <person name="Kono N."/>
            <person name="Arakawa K."/>
        </authorList>
    </citation>
    <scope>NUCLEOTIDE SEQUENCE [LARGE SCALE GENOMIC DNA]</scope>
</reference>
<evidence type="ECO:0000313" key="2">
    <source>
        <dbReference type="Proteomes" id="UP001054945"/>
    </source>
</evidence>
<keyword evidence="2" id="KW-1185">Reference proteome</keyword>
<accession>A0AAV4TCL6</accession>
<gene>
    <name evidence="1" type="ORF">CEXT_264781</name>
</gene>
<dbReference type="AlphaFoldDB" id="A0AAV4TCL6"/>
<proteinExistence type="predicted"/>
<dbReference type="Proteomes" id="UP001054945">
    <property type="component" value="Unassembled WGS sequence"/>
</dbReference>